<name>A0A834KSU4_VESVU</name>
<evidence type="ECO:0000313" key="2">
    <source>
        <dbReference type="EMBL" id="KAF7412401.1"/>
    </source>
</evidence>
<dbReference type="Proteomes" id="UP000614350">
    <property type="component" value="Unassembled WGS sequence"/>
</dbReference>
<organism evidence="2 3">
    <name type="scientific">Vespula vulgaris</name>
    <name type="common">Yellow jacket</name>
    <name type="synonym">Wasp</name>
    <dbReference type="NCBI Taxonomy" id="7454"/>
    <lineage>
        <taxon>Eukaryota</taxon>
        <taxon>Metazoa</taxon>
        <taxon>Ecdysozoa</taxon>
        <taxon>Arthropoda</taxon>
        <taxon>Hexapoda</taxon>
        <taxon>Insecta</taxon>
        <taxon>Pterygota</taxon>
        <taxon>Neoptera</taxon>
        <taxon>Endopterygota</taxon>
        <taxon>Hymenoptera</taxon>
        <taxon>Apocrita</taxon>
        <taxon>Aculeata</taxon>
        <taxon>Vespoidea</taxon>
        <taxon>Vespidae</taxon>
        <taxon>Vespinae</taxon>
        <taxon>Vespula</taxon>
    </lineage>
</organism>
<accession>A0A834KSU4</accession>
<dbReference type="EMBL" id="JACSEA010000001">
    <property type="protein sequence ID" value="KAF7412401.1"/>
    <property type="molecule type" value="Genomic_DNA"/>
</dbReference>
<feature type="region of interest" description="Disordered" evidence="1">
    <location>
        <begin position="1"/>
        <end position="33"/>
    </location>
</feature>
<protein>
    <submittedName>
        <fullName evidence="2">Uncharacterized protein</fullName>
    </submittedName>
</protein>
<reference evidence="2" key="1">
    <citation type="journal article" date="2020" name="G3 (Bethesda)">
        <title>High-Quality Assemblies for Three Invasive Social Wasps from the &lt;i&gt;Vespula&lt;/i&gt; Genus.</title>
        <authorList>
            <person name="Harrop T.W.R."/>
            <person name="Guhlin J."/>
            <person name="McLaughlin G.M."/>
            <person name="Permina E."/>
            <person name="Stockwell P."/>
            <person name="Gilligan J."/>
            <person name="Le Lec M.F."/>
            <person name="Gruber M.A.M."/>
            <person name="Quinn O."/>
            <person name="Lovegrove M."/>
            <person name="Duncan E.J."/>
            <person name="Remnant E.J."/>
            <person name="Van Eeckhoven J."/>
            <person name="Graham B."/>
            <person name="Knapp R.A."/>
            <person name="Langford K.W."/>
            <person name="Kronenberg Z."/>
            <person name="Press M.O."/>
            <person name="Eacker S.M."/>
            <person name="Wilson-Rankin E.E."/>
            <person name="Purcell J."/>
            <person name="Lester P.J."/>
            <person name="Dearden P.K."/>
        </authorList>
    </citation>
    <scope>NUCLEOTIDE SEQUENCE</scope>
    <source>
        <strain evidence="2">Marl-1</strain>
    </source>
</reference>
<keyword evidence="3" id="KW-1185">Reference proteome</keyword>
<proteinExistence type="predicted"/>
<evidence type="ECO:0000313" key="3">
    <source>
        <dbReference type="Proteomes" id="UP000614350"/>
    </source>
</evidence>
<evidence type="ECO:0000256" key="1">
    <source>
        <dbReference type="SAM" id="MobiDB-lite"/>
    </source>
</evidence>
<dbReference type="AlphaFoldDB" id="A0A834KSU4"/>
<comment type="caution">
    <text evidence="2">The sequence shown here is derived from an EMBL/GenBank/DDBJ whole genome shotgun (WGS) entry which is preliminary data.</text>
</comment>
<sequence length="231" mass="25530">MLVSCQSQGPRRKGHNKIGENRTSNRGHRIGSDKIRKGRDSCIFGIKFDVNSHARIRAFRQKESRLFEIIDDSDDTTIGIRGGVLGFLPSTPIEFTKAEGCRRQKEEGGIEVGRGGRGGRRERGGLKTGKLLVNDVVVVVIVVVPTGFQPSLSTRKPSPGCFGLVSFSQEIQSSNKCSRTSLYFNVRRGHRYTSTVVVDEDLLCQNQAVALSLHLPSAGMFEISRFEPRPN</sequence>
<gene>
    <name evidence="2" type="ORF">HZH66_001297</name>
</gene>